<dbReference type="OrthoDB" id="8778507at2"/>
<feature type="chain" id="PRO_5008068868" description="Flagellar assembly protein T middle domain-containing protein" evidence="1">
    <location>
        <begin position="20"/>
        <end position="392"/>
    </location>
</feature>
<gene>
    <name evidence="3" type="ORF">A1359_11790</name>
</gene>
<feature type="signal peptide" evidence="1">
    <location>
        <begin position="1"/>
        <end position="19"/>
    </location>
</feature>
<name>A0A177N8V0_9GAMM</name>
<accession>A0A177N8V0</accession>
<dbReference type="Proteomes" id="UP000078476">
    <property type="component" value="Unassembled WGS sequence"/>
</dbReference>
<comment type="caution">
    <text evidence="3">The sequence shown here is derived from an EMBL/GenBank/DDBJ whole genome shotgun (WGS) entry which is preliminary data.</text>
</comment>
<feature type="domain" description="Flagellar assembly protein T middle" evidence="2">
    <location>
        <begin position="105"/>
        <end position="267"/>
    </location>
</feature>
<protein>
    <recommendedName>
        <fullName evidence="2">Flagellar assembly protein T middle domain-containing protein</fullName>
    </recommendedName>
</protein>
<evidence type="ECO:0000313" key="3">
    <source>
        <dbReference type="EMBL" id="OAI13619.1"/>
    </source>
</evidence>
<dbReference type="Gene3D" id="3.40.50.10610">
    <property type="entry name" value="ABC-type transport auxiliary lipoprotein component"/>
    <property type="match status" value="1"/>
</dbReference>
<evidence type="ECO:0000259" key="2">
    <source>
        <dbReference type="Pfam" id="PF16539"/>
    </source>
</evidence>
<dbReference type="Pfam" id="PF16539">
    <property type="entry name" value="FlgT_M"/>
    <property type="match status" value="1"/>
</dbReference>
<keyword evidence="1" id="KW-0732">Signal</keyword>
<organism evidence="3 4">
    <name type="scientific">Methylomonas lenta</name>
    <dbReference type="NCBI Taxonomy" id="980561"/>
    <lineage>
        <taxon>Bacteria</taxon>
        <taxon>Pseudomonadati</taxon>
        <taxon>Pseudomonadota</taxon>
        <taxon>Gammaproteobacteria</taxon>
        <taxon>Methylococcales</taxon>
        <taxon>Methylococcaceae</taxon>
        <taxon>Methylomonas</taxon>
    </lineage>
</organism>
<evidence type="ECO:0000256" key="1">
    <source>
        <dbReference type="SAM" id="SignalP"/>
    </source>
</evidence>
<proteinExistence type="predicted"/>
<dbReference type="STRING" id="980561.A1359_11790"/>
<evidence type="ECO:0000313" key="4">
    <source>
        <dbReference type="Proteomes" id="UP000078476"/>
    </source>
</evidence>
<reference evidence="3 4" key="1">
    <citation type="submission" date="2016-03" db="EMBL/GenBank/DDBJ databases">
        <authorList>
            <person name="Ploux O."/>
        </authorList>
    </citation>
    <scope>NUCLEOTIDE SEQUENCE [LARGE SCALE GENOMIC DNA]</scope>
    <source>
        <strain evidence="3 4">R-45370</strain>
    </source>
</reference>
<keyword evidence="4" id="KW-1185">Reference proteome</keyword>
<dbReference type="AlphaFoldDB" id="A0A177N8V0"/>
<dbReference type="RefSeq" id="WP_066984017.1">
    <property type="nucleotide sequence ID" value="NZ_LUUI01000117.1"/>
</dbReference>
<dbReference type="EMBL" id="LUUI01000117">
    <property type="protein sequence ID" value="OAI13619.1"/>
    <property type="molecule type" value="Genomic_DNA"/>
</dbReference>
<dbReference type="PROSITE" id="PS51257">
    <property type="entry name" value="PROKAR_LIPOPROTEIN"/>
    <property type="match status" value="1"/>
</dbReference>
<dbReference type="InterPro" id="IPR032386">
    <property type="entry name" value="FlgT_M"/>
</dbReference>
<sequence>MPYKNGLWLLLIGLLSACANTDSVNPSAISSRQTTVQGSAPIATEGVDRARQMAIDDAIANASLQLKSSNSGPIQIGDIKVVDEWQDGNTYYVQVLTVRSEQKSCLSNYRKKIVATGFPLMTSGQISGSESQDLFSGIPREISNQLMETGDFIARNMTSTVLYSRPDLAPEITAINGYSGSMLLDIAKRGDAQLVLSGVIRDFTIESTEYVRGSGVLAQLKSSMRDFIARRSIGIDVYVYDGFTGALIFQQRYTDSILGDVSLPSGYNVGSERFESSSAGHAISQIIHQASDDIQQLFSCHPFAARVVKVDNNRIVIAAGAQDKVRVGDQFMVYSAGSAGMGFTDSIGVLVVSEVGPSMSSGNLQDLTGQSRVRAGDWVRSFSVTNSRLPGG</sequence>